<dbReference type="Gene3D" id="3.30.420.10">
    <property type="entry name" value="Ribonuclease H-like superfamily/Ribonuclease H"/>
    <property type="match status" value="1"/>
</dbReference>
<accession>A0A3D9H462</accession>
<protein>
    <submittedName>
        <fullName evidence="1">Uncharacterized protein DUF5051</fullName>
    </submittedName>
</protein>
<keyword evidence="2" id="KW-1185">Reference proteome</keyword>
<comment type="caution">
    <text evidence="1">The sequence shown here is derived from an EMBL/GenBank/DDBJ whole genome shotgun (WGS) entry which is preliminary data.</text>
</comment>
<proteinExistence type="predicted"/>
<dbReference type="InterPro" id="IPR036397">
    <property type="entry name" value="RNaseH_sf"/>
</dbReference>
<gene>
    <name evidence="1" type="ORF">DFP90_11547</name>
</gene>
<dbReference type="InterPro" id="IPR012337">
    <property type="entry name" value="RNaseH-like_sf"/>
</dbReference>
<reference evidence="1 2" key="1">
    <citation type="submission" date="2018-07" db="EMBL/GenBank/DDBJ databases">
        <title>Genomic Encyclopedia of Type Strains, Phase III (KMG-III): the genomes of soil and plant-associated and newly described type strains.</title>
        <authorList>
            <person name="Whitman W."/>
        </authorList>
    </citation>
    <scope>NUCLEOTIDE SEQUENCE [LARGE SCALE GENOMIC DNA]</scope>
    <source>
        <strain evidence="1 2">CECT 8488</strain>
    </source>
</reference>
<evidence type="ECO:0000313" key="1">
    <source>
        <dbReference type="EMBL" id="RED44294.1"/>
    </source>
</evidence>
<name>A0A3D9H462_9PROT</name>
<dbReference type="EMBL" id="QRDW01000015">
    <property type="protein sequence ID" value="RED44294.1"/>
    <property type="molecule type" value="Genomic_DNA"/>
</dbReference>
<dbReference type="Proteomes" id="UP000256845">
    <property type="component" value="Unassembled WGS sequence"/>
</dbReference>
<dbReference type="OrthoDB" id="4640719at2"/>
<dbReference type="GO" id="GO:0003676">
    <property type="term" value="F:nucleic acid binding"/>
    <property type="evidence" value="ECO:0007669"/>
    <property type="project" value="InterPro"/>
</dbReference>
<dbReference type="AlphaFoldDB" id="A0A3D9H462"/>
<evidence type="ECO:0000313" key="2">
    <source>
        <dbReference type="Proteomes" id="UP000256845"/>
    </source>
</evidence>
<organism evidence="1 2">
    <name type="scientific">Aestuariispira insulae</name>
    <dbReference type="NCBI Taxonomy" id="1461337"/>
    <lineage>
        <taxon>Bacteria</taxon>
        <taxon>Pseudomonadati</taxon>
        <taxon>Pseudomonadota</taxon>
        <taxon>Alphaproteobacteria</taxon>
        <taxon>Rhodospirillales</taxon>
        <taxon>Kiloniellaceae</taxon>
        <taxon>Aestuariispira</taxon>
    </lineage>
</organism>
<dbReference type="RefSeq" id="WP_115939141.1">
    <property type="nucleotide sequence ID" value="NZ_QRDW01000015.1"/>
</dbReference>
<sequence>MRNVLAFIDAEFTGEHKFTTLVSLGIVGEGDEKIYLSFNDYDRNQVTPWLEENVLAHIDERESVSQEEGFRILADWFESYRKKQSVSLVSFGKTHDLILLFELWHKAYPDREYFHNLYCLPDYLNHAAHFDLTTIFALAGLDPDLDRGNFIEHSVSGQRHEALFDALVVRECFMRCMGKGVFPKQKLI</sequence>
<dbReference type="SUPFAM" id="SSF53098">
    <property type="entry name" value="Ribonuclease H-like"/>
    <property type="match status" value="1"/>
</dbReference>